<evidence type="ECO:0000313" key="1">
    <source>
        <dbReference type="EMBL" id="OAE21917.1"/>
    </source>
</evidence>
<reference evidence="1" key="1">
    <citation type="submission" date="2016-03" db="EMBL/GenBank/DDBJ databases">
        <title>Mechanisms controlling the formation of the plant cell surface in tip-growing cells are functionally conserved among land plants.</title>
        <authorList>
            <person name="Honkanen S."/>
            <person name="Jones V.A."/>
            <person name="Morieri G."/>
            <person name="Champion C."/>
            <person name="Hetherington A.J."/>
            <person name="Kelly S."/>
            <person name="Saint-Marcoux D."/>
            <person name="Proust H."/>
            <person name="Prescott H."/>
            <person name="Dolan L."/>
        </authorList>
    </citation>
    <scope>NUCLEOTIDE SEQUENCE [LARGE SCALE GENOMIC DNA]</scope>
    <source>
        <tissue evidence="1">Whole gametophyte</tissue>
    </source>
</reference>
<dbReference type="EMBL" id="LVLJ01003308">
    <property type="protein sequence ID" value="OAE21917.1"/>
    <property type="molecule type" value="Genomic_DNA"/>
</dbReference>
<protein>
    <submittedName>
        <fullName evidence="1">Uncharacterized protein</fullName>
    </submittedName>
</protein>
<accession>A0A176VMS8</accession>
<sequence length="77" mass="8246">MAGSDTDGRNEVGELGSEGPTDCLLAHLLAWACDPPRGAWHAYHIGRAPLFTRDESQSAYNCMQGFEGTPQPQLAAT</sequence>
<dbReference type="Proteomes" id="UP000077202">
    <property type="component" value="Unassembled WGS sequence"/>
</dbReference>
<organism evidence="1 2">
    <name type="scientific">Marchantia polymorpha subsp. ruderalis</name>
    <dbReference type="NCBI Taxonomy" id="1480154"/>
    <lineage>
        <taxon>Eukaryota</taxon>
        <taxon>Viridiplantae</taxon>
        <taxon>Streptophyta</taxon>
        <taxon>Embryophyta</taxon>
        <taxon>Marchantiophyta</taxon>
        <taxon>Marchantiopsida</taxon>
        <taxon>Marchantiidae</taxon>
        <taxon>Marchantiales</taxon>
        <taxon>Marchantiaceae</taxon>
        <taxon>Marchantia</taxon>
    </lineage>
</organism>
<keyword evidence="2" id="KW-1185">Reference proteome</keyword>
<proteinExistence type="predicted"/>
<name>A0A176VMS8_MARPO</name>
<dbReference type="AlphaFoldDB" id="A0A176VMS8"/>
<evidence type="ECO:0000313" key="2">
    <source>
        <dbReference type="Proteomes" id="UP000077202"/>
    </source>
</evidence>
<comment type="caution">
    <text evidence="1">The sequence shown here is derived from an EMBL/GenBank/DDBJ whole genome shotgun (WGS) entry which is preliminary data.</text>
</comment>
<gene>
    <name evidence="1" type="ORF">AXG93_1835s1000</name>
</gene>